<feature type="transmembrane region" description="Helical" evidence="6">
    <location>
        <begin position="432"/>
        <end position="452"/>
    </location>
</feature>
<organism evidence="8 9">
    <name type="scientific">Mycena citricolor</name>
    <dbReference type="NCBI Taxonomy" id="2018698"/>
    <lineage>
        <taxon>Eukaryota</taxon>
        <taxon>Fungi</taxon>
        <taxon>Dikarya</taxon>
        <taxon>Basidiomycota</taxon>
        <taxon>Agaricomycotina</taxon>
        <taxon>Agaricomycetes</taxon>
        <taxon>Agaricomycetidae</taxon>
        <taxon>Agaricales</taxon>
        <taxon>Marasmiineae</taxon>
        <taxon>Mycenaceae</taxon>
        <taxon>Mycena</taxon>
    </lineage>
</organism>
<proteinExistence type="predicted"/>
<dbReference type="InterPro" id="IPR011701">
    <property type="entry name" value="MFS"/>
</dbReference>
<dbReference type="PANTHER" id="PTHR43791:SF97">
    <property type="entry name" value="ALLANTOATE TRANSPORTER, PUTATIVE (AFU_ORTHOLOGUE AFUA_1G14700)-RELATED"/>
    <property type="match status" value="1"/>
</dbReference>
<dbReference type="EMBL" id="CAVNYO010000138">
    <property type="protein sequence ID" value="CAK5268118.1"/>
    <property type="molecule type" value="Genomic_DNA"/>
</dbReference>
<evidence type="ECO:0000259" key="7">
    <source>
        <dbReference type="PROSITE" id="PS50850"/>
    </source>
</evidence>
<dbReference type="PANTHER" id="PTHR43791">
    <property type="entry name" value="PERMEASE-RELATED"/>
    <property type="match status" value="1"/>
</dbReference>
<reference evidence="8" key="1">
    <citation type="submission" date="2023-11" db="EMBL/GenBank/DDBJ databases">
        <authorList>
            <person name="De Vega J J."/>
            <person name="De Vega J J."/>
        </authorList>
    </citation>
    <scope>NUCLEOTIDE SEQUENCE</scope>
</reference>
<feature type="transmembrane region" description="Helical" evidence="6">
    <location>
        <begin position="342"/>
        <end position="361"/>
    </location>
</feature>
<name>A0AAD2JY12_9AGAR</name>
<feature type="transmembrane region" description="Helical" evidence="6">
    <location>
        <begin position="306"/>
        <end position="330"/>
    </location>
</feature>
<dbReference type="Pfam" id="PF07690">
    <property type="entry name" value="MFS_1"/>
    <property type="match status" value="1"/>
</dbReference>
<keyword evidence="2" id="KW-0813">Transport</keyword>
<dbReference type="GO" id="GO:0016020">
    <property type="term" value="C:membrane"/>
    <property type="evidence" value="ECO:0007669"/>
    <property type="project" value="UniProtKB-SubCell"/>
</dbReference>
<dbReference type="GO" id="GO:0022857">
    <property type="term" value="F:transmembrane transporter activity"/>
    <property type="evidence" value="ECO:0007669"/>
    <property type="project" value="InterPro"/>
</dbReference>
<keyword evidence="3 6" id="KW-0812">Transmembrane</keyword>
<evidence type="ECO:0000256" key="5">
    <source>
        <dbReference type="ARBA" id="ARBA00023136"/>
    </source>
</evidence>
<evidence type="ECO:0000256" key="4">
    <source>
        <dbReference type="ARBA" id="ARBA00022989"/>
    </source>
</evidence>
<dbReference type="Proteomes" id="UP001295794">
    <property type="component" value="Unassembled WGS sequence"/>
</dbReference>
<keyword evidence="5 6" id="KW-0472">Membrane</keyword>
<dbReference type="InterPro" id="IPR020846">
    <property type="entry name" value="MFS_dom"/>
</dbReference>
<dbReference type="PROSITE" id="PS50850">
    <property type="entry name" value="MFS"/>
    <property type="match status" value="1"/>
</dbReference>
<feature type="transmembrane region" description="Helical" evidence="6">
    <location>
        <begin position="401"/>
        <end position="420"/>
    </location>
</feature>
<dbReference type="InterPro" id="IPR036259">
    <property type="entry name" value="MFS_trans_sf"/>
</dbReference>
<evidence type="ECO:0000313" key="9">
    <source>
        <dbReference type="Proteomes" id="UP001295794"/>
    </source>
</evidence>
<evidence type="ECO:0000256" key="6">
    <source>
        <dbReference type="SAM" id="Phobius"/>
    </source>
</evidence>
<protein>
    <recommendedName>
        <fullName evidence="7">Major facilitator superfamily (MFS) profile domain-containing protein</fullName>
    </recommendedName>
</protein>
<dbReference type="AlphaFoldDB" id="A0AAD2JY12"/>
<feature type="domain" description="Major facilitator superfamily (MFS) profile" evidence="7">
    <location>
        <begin position="74"/>
        <end position="490"/>
    </location>
</feature>
<gene>
    <name evidence="8" type="ORF">MYCIT1_LOCUS11179</name>
</gene>
<feature type="transmembrane region" description="Helical" evidence="6">
    <location>
        <begin position="70"/>
        <end position="87"/>
    </location>
</feature>
<evidence type="ECO:0000313" key="8">
    <source>
        <dbReference type="EMBL" id="CAK5268118.1"/>
    </source>
</evidence>
<feature type="transmembrane region" description="Helical" evidence="6">
    <location>
        <begin position="174"/>
        <end position="194"/>
    </location>
</feature>
<accession>A0AAD2JY12</accession>
<evidence type="ECO:0000256" key="3">
    <source>
        <dbReference type="ARBA" id="ARBA00022692"/>
    </source>
</evidence>
<feature type="transmembrane region" description="Helical" evidence="6">
    <location>
        <begin position="373"/>
        <end position="395"/>
    </location>
</feature>
<comment type="subcellular location">
    <subcellularLocation>
        <location evidence="1">Membrane</location>
        <topology evidence="1">Multi-pass membrane protein</topology>
    </subcellularLocation>
</comment>
<feature type="transmembrane region" description="Helical" evidence="6">
    <location>
        <begin position="464"/>
        <end position="485"/>
    </location>
</feature>
<feature type="transmembrane region" description="Helical" evidence="6">
    <location>
        <begin position="115"/>
        <end position="131"/>
    </location>
</feature>
<comment type="caution">
    <text evidence="8">The sequence shown here is derived from an EMBL/GenBank/DDBJ whole genome shotgun (WGS) entry which is preliminary data.</text>
</comment>
<feature type="transmembrane region" description="Helical" evidence="6">
    <location>
        <begin position="206"/>
        <end position="225"/>
    </location>
</feature>
<evidence type="ECO:0000256" key="2">
    <source>
        <dbReference type="ARBA" id="ARBA00022448"/>
    </source>
</evidence>
<feature type="transmembrane region" description="Helical" evidence="6">
    <location>
        <begin position="143"/>
        <end position="162"/>
    </location>
</feature>
<sequence length="593" mass="66459">MSVTSSDREKEQNVMVENYSGVSDERITWRKRFFGRADASNDAFYDEALAKYGAEGAISPEAERRLVRKIDWVVLPCLAMGYVFYYVDKTTLSYAAIFGIKAAKPKGLGLVGTEYSWLSSIFYFGWLAWSIPSNLIMQKCPPATYLAINVFFWGVFLMLQAVSHNFATLAALRVISGAFEAIADPAFMLMTSMYYTREEQPSRISFWYAFNGVGVGIGGLLGYGIGKIKGDLTSWRYEFIIVGAICSTWAIWLFWRLPNSPVSMVWLTREERLMAVARLRKNQTGIENREFKMDQAIECMLDVKTWLFLLLGFVGNIPNGGISNFSTLIIQGLGFNTWQTTLLGLPQGALVVIWISLGAYLNARLPPNSRTYICMLFMLPTIAGSLGFLLAPVHASGGRLVCYYLTGSYQTSFVIALSIITSNTGGQTKKMLTNALIWFGACVGNIASPFFYHSNQAPTYHLGIGSMLVANILELCIFVVLRVILARENRKREQAAANGKVVEENETTFKDLTDKQNPKWVECPIRLSFADYMFFQFPLCLLASRSSSILSLYTIWAPQPSCPRSVFVFGTLMFLGRPQFCYDITNGNLKKNE</sequence>
<keyword evidence="9" id="KW-1185">Reference proteome</keyword>
<feature type="transmembrane region" description="Helical" evidence="6">
    <location>
        <begin position="237"/>
        <end position="255"/>
    </location>
</feature>
<evidence type="ECO:0000256" key="1">
    <source>
        <dbReference type="ARBA" id="ARBA00004141"/>
    </source>
</evidence>
<dbReference type="Gene3D" id="1.20.1250.20">
    <property type="entry name" value="MFS general substrate transporter like domains"/>
    <property type="match status" value="1"/>
</dbReference>
<keyword evidence="4 6" id="KW-1133">Transmembrane helix</keyword>
<dbReference type="SUPFAM" id="SSF103473">
    <property type="entry name" value="MFS general substrate transporter"/>
    <property type="match status" value="1"/>
</dbReference>